<proteinExistence type="predicted"/>
<organism evidence="2">
    <name type="scientific">uncultured Rubellimicrobium sp</name>
    <dbReference type="NCBI Taxonomy" id="543078"/>
    <lineage>
        <taxon>Bacteria</taxon>
        <taxon>Pseudomonadati</taxon>
        <taxon>Pseudomonadota</taxon>
        <taxon>Alphaproteobacteria</taxon>
        <taxon>Rhodobacterales</taxon>
        <taxon>Roseobacteraceae</taxon>
        <taxon>Rubellimicrobium</taxon>
        <taxon>environmental samples</taxon>
    </lineage>
</organism>
<feature type="compositionally biased region" description="Basic residues" evidence="1">
    <location>
        <begin position="59"/>
        <end position="73"/>
    </location>
</feature>
<name>A0A6J4PUC0_9RHOB</name>
<dbReference type="EMBL" id="CADCUU010000307">
    <property type="protein sequence ID" value="CAA9419889.1"/>
    <property type="molecule type" value="Genomic_DNA"/>
</dbReference>
<gene>
    <name evidence="2" type="ORF">AVDCRST_MAG15-2152</name>
</gene>
<feature type="region of interest" description="Disordered" evidence="1">
    <location>
        <begin position="1"/>
        <end position="109"/>
    </location>
</feature>
<accession>A0A6J4PUC0</accession>
<reference evidence="2" key="1">
    <citation type="submission" date="2020-02" db="EMBL/GenBank/DDBJ databases">
        <authorList>
            <person name="Meier V. D."/>
        </authorList>
    </citation>
    <scope>NUCLEOTIDE SEQUENCE</scope>
    <source>
        <strain evidence="2">AVDCRST_MAG15</strain>
    </source>
</reference>
<protein>
    <submittedName>
        <fullName evidence="2">Uncharacterized protein</fullName>
    </submittedName>
</protein>
<feature type="non-terminal residue" evidence="2">
    <location>
        <position position="207"/>
    </location>
</feature>
<feature type="compositionally biased region" description="Low complexity" evidence="1">
    <location>
        <begin position="81"/>
        <end position="100"/>
    </location>
</feature>
<sequence>EDGHCGRGPLRSAAASPGVGRHGCPPPIGRLRGRPRATAQSMAPRKPPRRHYPGDRSLPRHHQRPYGRTRRAAIRHEWRLRPAGVAPAPLGLPRLAPGQGARDRPARLLGSGCDLRGRAGRRALGATDPAFGLPHQADQQHAPPRGDRGRFEQLPPAPPRRRHPAGRGRGGRSGRLCRMAANRRGRALFGQQIHACRFGSDPDLERL</sequence>
<feature type="region of interest" description="Disordered" evidence="1">
    <location>
        <begin position="125"/>
        <end position="175"/>
    </location>
</feature>
<evidence type="ECO:0000256" key="1">
    <source>
        <dbReference type="SAM" id="MobiDB-lite"/>
    </source>
</evidence>
<feature type="compositionally biased region" description="Basic residues" evidence="1">
    <location>
        <begin position="159"/>
        <end position="172"/>
    </location>
</feature>
<dbReference type="AlphaFoldDB" id="A0A6J4PUC0"/>
<evidence type="ECO:0000313" key="2">
    <source>
        <dbReference type="EMBL" id="CAA9419889.1"/>
    </source>
</evidence>
<feature type="non-terminal residue" evidence="2">
    <location>
        <position position="1"/>
    </location>
</feature>